<dbReference type="InterPro" id="IPR001179">
    <property type="entry name" value="PPIase_FKBP_dom"/>
</dbReference>
<keyword evidence="5 6" id="KW-0413">Isomerase</keyword>
<evidence type="ECO:0000256" key="6">
    <source>
        <dbReference type="PROSITE-ProRule" id="PRU00277"/>
    </source>
</evidence>
<dbReference type="InterPro" id="IPR046357">
    <property type="entry name" value="PPIase_dom_sf"/>
</dbReference>
<dbReference type="Gene3D" id="3.10.50.40">
    <property type="match status" value="1"/>
</dbReference>
<comment type="similarity">
    <text evidence="2 7">Belongs to the nucleosome assembly protein (NAP) family.</text>
</comment>
<feature type="compositionally biased region" description="Acidic residues" evidence="9">
    <location>
        <begin position="403"/>
        <end position="419"/>
    </location>
</feature>
<organism evidence="11 12">
    <name type="scientific">Acrasis kona</name>
    <dbReference type="NCBI Taxonomy" id="1008807"/>
    <lineage>
        <taxon>Eukaryota</taxon>
        <taxon>Discoba</taxon>
        <taxon>Heterolobosea</taxon>
        <taxon>Tetramitia</taxon>
        <taxon>Eutetramitia</taxon>
        <taxon>Acrasidae</taxon>
        <taxon>Acrasis</taxon>
    </lineage>
</organism>
<dbReference type="Gene3D" id="3.30.1120.90">
    <property type="entry name" value="Nucleosome assembly protein"/>
    <property type="match status" value="1"/>
</dbReference>
<evidence type="ECO:0000313" key="12">
    <source>
        <dbReference type="Proteomes" id="UP001431209"/>
    </source>
</evidence>
<dbReference type="Pfam" id="PF00956">
    <property type="entry name" value="NAP"/>
    <property type="match status" value="1"/>
</dbReference>
<evidence type="ECO:0000256" key="2">
    <source>
        <dbReference type="ARBA" id="ARBA00009947"/>
    </source>
</evidence>
<feature type="region of interest" description="Disordered" evidence="9">
    <location>
        <begin position="400"/>
        <end position="419"/>
    </location>
</feature>
<evidence type="ECO:0000256" key="7">
    <source>
        <dbReference type="RuleBase" id="RU003876"/>
    </source>
</evidence>
<dbReference type="EMBL" id="JAOPGA020001848">
    <property type="protein sequence ID" value="KAL0491708.1"/>
    <property type="molecule type" value="Genomic_DNA"/>
</dbReference>
<dbReference type="SUPFAM" id="SSF54534">
    <property type="entry name" value="FKBP-like"/>
    <property type="match status" value="1"/>
</dbReference>
<evidence type="ECO:0000256" key="3">
    <source>
        <dbReference type="ARBA" id="ARBA00013194"/>
    </source>
</evidence>
<dbReference type="EC" id="5.2.1.8" evidence="3 6"/>
<dbReference type="GO" id="GO:0006334">
    <property type="term" value="P:nucleosome assembly"/>
    <property type="evidence" value="ECO:0007669"/>
    <property type="project" value="InterPro"/>
</dbReference>
<sequence length="419" mass="47330">MSVQYLTDDKGVQKVITQKGEGEQNPPKGALVSMHYEGRLKSNNKVFDSSREHGGHPLQFAVGEGEVIKGWDIAVLTMTKGEKATITLEPEYAYGKKGAGDDIPPNSALVFDVELIEWGEVPSKYDAAFEEATRQHPKVVVERLKVLKVLNDQHEEIQKLEEKELAEIEAKYEALYAPFYARRAEILTSSKDVTEEEVSKAVAKYPITGECLKGADEQGIPDFWLKVLKNSDFGEDLIHPHDEPALKSLINVTTTTERDPENVASISKLIITMTFKPNDYFENETLTKTLTLVDDELESAQGTTIQWKQGKNLGVKIVEKKQRKKGGAGGKQQTRIVKKEEPQETFFEFFSNLSDDQLANEEDIQEYEVRSRADLSVAEAIHEDIIPNAVNYYLDLVPKQDYDDYEGDEEEEDFEEDDE</sequence>
<evidence type="ECO:0000256" key="5">
    <source>
        <dbReference type="ARBA" id="ARBA00023235"/>
    </source>
</evidence>
<accession>A0AAW2ZS01</accession>
<evidence type="ECO:0000256" key="8">
    <source>
        <dbReference type="SAM" id="Coils"/>
    </source>
</evidence>
<dbReference type="InterPro" id="IPR002164">
    <property type="entry name" value="NAP_family"/>
</dbReference>
<evidence type="ECO:0000313" key="11">
    <source>
        <dbReference type="EMBL" id="KAL0491708.1"/>
    </source>
</evidence>
<protein>
    <recommendedName>
        <fullName evidence="3 6">peptidylprolyl isomerase</fullName>
        <ecNumber evidence="3 6">5.2.1.8</ecNumber>
    </recommendedName>
</protein>
<feature type="coiled-coil region" evidence="8">
    <location>
        <begin position="143"/>
        <end position="171"/>
    </location>
</feature>
<dbReference type="Pfam" id="PF00254">
    <property type="entry name" value="FKBP_C"/>
    <property type="match status" value="1"/>
</dbReference>
<dbReference type="SUPFAM" id="SSF143113">
    <property type="entry name" value="NAP-like"/>
    <property type="match status" value="1"/>
</dbReference>
<reference evidence="11 12" key="1">
    <citation type="submission" date="2024-03" db="EMBL/GenBank/DDBJ databases">
        <title>The Acrasis kona genome and developmental transcriptomes reveal deep origins of eukaryotic multicellular pathways.</title>
        <authorList>
            <person name="Sheikh S."/>
            <person name="Fu C.-J."/>
            <person name="Brown M.W."/>
            <person name="Baldauf S.L."/>
        </authorList>
    </citation>
    <scope>NUCLEOTIDE SEQUENCE [LARGE SCALE GENOMIC DNA]</scope>
    <source>
        <strain evidence="11 12">ATCC MYA-3509</strain>
    </source>
</reference>
<dbReference type="Gene3D" id="1.20.5.1500">
    <property type="match status" value="1"/>
</dbReference>
<feature type="domain" description="PPIase FKBP-type" evidence="10">
    <location>
        <begin position="29"/>
        <end position="119"/>
    </location>
</feature>
<keyword evidence="8" id="KW-0175">Coiled coil</keyword>
<gene>
    <name evidence="11" type="ORF">AKO1_000645</name>
</gene>
<evidence type="ECO:0000256" key="1">
    <source>
        <dbReference type="ARBA" id="ARBA00000971"/>
    </source>
</evidence>
<dbReference type="GO" id="GO:0003755">
    <property type="term" value="F:peptidyl-prolyl cis-trans isomerase activity"/>
    <property type="evidence" value="ECO:0007669"/>
    <property type="project" value="UniProtKB-KW"/>
</dbReference>
<proteinExistence type="inferred from homology"/>
<comment type="catalytic activity">
    <reaction evidence="1 6">
        <text>[protein]-peptidylproline (omega=180) = [protein]-peptidylproline (omega=0)</text>
        <dbReference type="Rhea" id="RHEA:16237"/>
        <dbReference type="Rhea" id="RHEA-COMP:10747"/>
        <dbReference type="Rhea" id="RHEA-COMP:10748"/>
        <dbReference type="ChEBI" id="CHEBI:83833"/>
        <dbReference type="ChEBI" id="CHEBI:83834"/>
        <dbReference type="EC" id="5.2.1.8"/>
    </reaction>
</comment>
<dbReference type="FunFam" id="3.10.50.40:FF:000006">
    <property type="entry name" value="Peptidyl-prolyl cis-trans isomerase"/>
    <property type="match status" value="1"/>
</dbReference>
<dbReference type="InterPro" id="IPR037231">
    <property type="entry name" value="NAP-like_sf"/>
</dbReference>
<evidence type="ECO:0000256" key="4">
    <source>
        <dbReference type="ARBA" id="ARBA00023110"/>
    </source>
</evidence>
<dbReference type="Proteomes" id="UP001431209">
    <property type="component" value="Unassembled WGS sequence"/>
</dbReference>
<dbReference type="GO" id="GO:0005634">
    <property type="term" value="C:nucleus"/>
    <property type="evidence" value="ECO:0007669"/>
    <property type="project" value="InterPro"/>
</dbReference>
<evidence type="ECO:0000256" key="9">
    <source>
        <dbReference type="SAM" id="MobiDB-lite"/>
    </source>
</evidence>
<evidence type="ECO:0000259" key="10">
    <source>
        <dbReference type="PROSITE" id="PS50059"/>
    </source>
</evidence>
<dbReference type="PROSITE" id="PS50059">
    <property type="entry name" value="FKBP_PPIASE"/>
    <property type="match status" value="1"/>
</dbReference>
<comment type="caution">
    <text evidence="11">The sequence shown here is derived from an EMBL/GenBank/DDBJ whole genome shotgun (WGS) entry which is preliminary data.</text>
</comment>
<keyword evidence="12" id="KW-1185">Reference proteome</keyword>
<keyword evidence="4 6" id="KW-0697">Rotamase</keyword>
<name>A0AAW2ZS01_9EUKA</name>
<dbReference type="AlphaFoldDB" id="A0AAW2ZS01"/>
<dbReference type="PANTHER" id="PTHR11875">
    <property type="entry name" value="TESTIS-SPECIFIC Y-ENCODED PROTEIN"/>
    <property type="match status" value="1"/>
</dbReference>